<keyword evidence="3 6" id="KW-0731">Sigma factor</keyword>
<keyword evidence="5 6" id="KW-0804">Transcription</keyword>
<dbReference type="InterPro" id="IPR013249">
    <property type="entry name" value="RNA_pol_sigma70_r4_t2"/>
</dbReference>
<keyword evidence="4 6" id="KW-0238">DNA-binding</keyword>
<name>A0AA48HMX5_9ALTE</name>
<dbReference type="PROSITE" id="PS01063">
    <property type="entry name" value="SIGMA70_ECF"/>
    <property type="match status" value="1"/>
</dbReference>
<comment type="similarity">
    <text evidence="1 6">Belongs to the sigma-70 factor family. ECF subfamily.</text>
</comment>
<accession>A0AA48HMX5</accession>
<feature type="transmembrane region" description="Helical" evidence="7">
    <location>
        <begin position="232"/>
        <end position="253"/>
    </location>
</feature>
<dbReference type="InterPro" id="IPR039425">
    <property type="entry name" value="RNA_pol_sigma-70-like"/>
</dbReference>
<dbReference type="Gene3D" id="1.10.10.10">
    <property type="entry name" value="Winged helix-like DNA-binding domain superfamily/Winged helix DNA-binding domain"/>
    <property type="match status" value="1"/>
</dbReference>
<dbReference type="GO" id="GO:0006352">
    <property type="term" value="P:DNA-templated transcription initiation"/>
    <property type="evidence" value="ECO:0007669"/>
    <property type="project" value="InterPro"/>
</dbReference>
<dbReference type="SUPFAM" id="SSF88659">
    <property type="entry name" value="Sigma3 and sigma4 domains of RNA polymerase sigma factors"/>
    <property type="match status" value="1"/>
</dbReference>
<feature type="transmembrane region" description="Helical" evidence="7">
    <location>
        <begin position="400"/>
        <end position="424"/>
    </location>
</feature>
<evidence type="ECO:0000256" key="2">
    <source>
        <dbReference type="ARBA" id="ARBA00023015"/>
    </source>
</evidence>
<protein>
    <recommendedName>
        <fullName evidence="6">RNA polymerase sigma factor</fullName>
    </recommendedName>
</protein>
<dbReference type="InterPro" id="IPR007627">
    <property type="entry name" value="RNA_pol_sigma70_r2"/>
</dbReference>
<keyword evidence="7" id="KW-0812">Transmembrane</keyword>
<dbReference type="NCBIfam" id="TIGR02937">
    <property type="entry name" value="sigma70-ECF"/>
    <property type="match status" value="1"/>
</dbReference>
<dbReference type="SUPFAM" id="SSF88946">
    <property type="entry name" value="Sigma2 domain of RNA polymerase sigma factors"/>
    <property type="match status" value="1"/>
</dbReference>
<dbReference type="Pfam" id="PF04542">
    <property type="entry name" value="Sigma70_r2"/>
    <property type="match status" value="1"/>
</dbReference>
<keyword evidence="7" id="KW-0472">Membrane</keyword>
<dbReference type="RefSeq" id="WP_338290644.1">
    <property type="nucleotide sequence ID" value="NZ_AP027272.1"/>
</dbReference>
<evidence type="ECO:0000259" key="8">
    <source>
        <dbReference type="Pfam" id="PF04542"/>
    </source>
</evidence>
<evidence type="ECO:0000256" key="7">
    <source>
        <dbReference type="SAM" id="Phobius"/>
    </source>
</evidence>
<feature type="transmembrane region" description="Helical" evidence="7">
    <location>
        <begin position="430"/>
        <end position="453"/>
    </location>
</feature>
<feature type="transmembrane region" description="Helical" evidence="7">
    <location>
        <begin position="503"/>
        <end position="523"/>
    </location>
</feature>
<dbReference type="Pfam" id="PF08281">
    <property type="entry name" value="Sigma70_r4_2"/>
    <property type="match status" value="1"/>
</dbReference>
<keyword evidence="10" id="KW-0240">DNA-directed RNA polymerase</keyword>
<keyword evidence="7" id="KW-1133">Transmembrane helix</keyword>
<dbReference type="AlphaFoldDB" id="A0AA48HMX5"/>
<proteinExistence type="inferred from homology"/>
<gene>
    <name evidence="10" type="ORF">MACH26_03200</name>
</gene>
<evidence type="ECO:0000256" key="1">
    <source>
        <dbReference type="ARBA" id="ARBA00010641"/>
    </source>
</evidence>
<dbReference type="InterPro" id="IPR000838">
    <property type="entry name" value="RNA_pol_sigma70_ECF_CS"/>
</dbReference>
<keyword evidence="11" id="KW-1185">Reference proteome</keyword>
<evidence type="ECO:0000256" key="4">
    <source>
        <dbReference type="ARBA" id="ARBA00023125"/>
    </source>
</evidence>
<dbReference type="GO" id="GO:0000428">
    <property type="term" value="C:DNA-directed RNA polymerase complex"/>
    <property type="evidence" value="ECO:0007669"/>
    <property type="project" value="UniProtKB-KW"/>
</dbReference>
<dbReference type="EMBL" id="AP027272">
    <property type="protein sequence ID" value="BDX04799.1"/>
    <property type="molecule type" value="Genomic_DNA"/>
</dbReference>
<feature type="domain" description="RNA polymerase sigma-70 region 2" evidence="8">
    <location>
        <begin position="32"/>
        <end position="97"/>
    </location>
</feature>
<dbReference type="InterPro" id="IPR013324">
    <property type="entry name" value="RNA_pol_sigma_r3/r4-like"/>
</dbReference>
<dbReference type="InterPro" id="IPR036388">
    <property type="entry name" value="WH-like_DNA-bd_sf"/>
</dbReference>
<dbReference type="CDD" id="cd06171">
    <property type="entry name" value="Sigma70_r4"/>
    <property type="match status" value="1"/>
</dbReference>
<dbReference type="PANTHER" id="PTHR43133:SF51">
    <property type="entry name" value="RNA POLYMERASE SIGMA FACTOR"/>
    <property type="match status" value="1"/>
</dbReference>
<feature type="domain" description="RNA polymerase sigma factor 70 region 4 type 2" evidence="9">
    <location>
        <begin position="130"/>
        <end position="181"/>
    </location>
</feature>
<sequence length="535" mass="59112">MFKSFKSMAQRHDAELVMHSLGGDREAFCEIVSRYQNLLCSVAYAALGDLKQSEDVTQEAFIEAWRKLDTLRDPEKLKSWLCGILRFKISHYHRKETQQPTKHAQEIQEDSAMSEGNLDDEAIQVQQEALLWRAIANMETHYREPLILFYREQQSVQAVAEKLDLSEDTAKQRLSRGRKLLKQAMSAFVEEALKNSKPGTAFTAAVFTAISGIAPPAKAAALGASATKASGAFSLSGIITLLAIASGFISAFFGLRAGLDQTRTEKERQLVIRIVMQFILAAVLFTLGMLGTKALAYSFPAQAKLLAWLSQYWVLIFALFYFYLARRMLQKQRQLRMQERIFQPESFAQEDLKDTKRSEFKSKLTLFGVPLVHVQFAMPEEDYRPAIGWIAGGSYAKGLLFAWGGVAIAPISVGIISVGVLSIGAIGFGVLSMGTVAIGLLAFGASAIGIKAWSSLSSLGWESAISGGFAIANDAAVGAIAFAEEANTEIARELVQLAWFQEFHHWPLALLAIMVIVPSILYARNVRQRMAPPRR</sequence>
<dbReference type="Proteomes" id="UP001333710">
    <property type="component" value="Chromosome"/>
</dbReference>
<evidence type="ECO:0000256" key="5">
    <source>
        <dbReference type="ARBA" id="ARBA00023163"/>
    </source>
</evidence>
<evidence type="ECO:0000256" key="6">
    <source>
        <dbReference type="RuleBase" id="RU000716"/>
    </source>
</evidence>
<evidence type="ECO:0000313" key="11">
    <source>
        <dbReference type="Proteomes" id="UP001333710"/>
    </source>
</evidence>
<keyword evidence="2 6" id="KW-0805">Transcription regulation</keyword>
<dbReference type="KEGG" id="pmaw:MACH26_03200"/>
<organism evidence="10 11">
    <name type="scientific">Planctobacterium marinum</name>
    <dbReference type="NCBI Taxonomy" id="1631968"/>
    <lineage>
        <taxon>Bacteria</taxon>
        <taxon>Pseudomonadati</taxon>
        <taxon>Pseudomonadota</taxon>
        <taxon>Gammaproteobacteria</taxon>
        <taxon>Alteromonadales</taxon>
        <taxon>Alteromonadaceae</taxon>
        <taxon>Planctobacterium</taxon>
    </lineage>
</organism>
<evidence type="ECO:0000256" key="3">
    <source>
        <dbReference type="ARBA" id="ARBA00023082"/>
    </source>
</evidence>
<dbReference type="GO" id="GO:0003677">
    <property type="term" value="F:DNA binding"/>
    <property type="evidence" value="ECO:0007669"/>
    <property type="project" value="UniProtKB-KW"/>
</dbReference>
<dbReference type="GO" id="GO:0016987">
    <property type="term" value="F:sigma factor activity"/>
    <property type="evidence" value="ECO:0007669"/>
    <property type="project" value="UniProtKB-KW"/>
</dbReference>
<dbReference type="InterPro" id="IPR014284">
    <property type="entry name" value="RNA_pol_sigma-70_dom"/>
</dbReference>
<evidence type="ECO:0000259" key="9">
    <source>
        <dbReference type="Pfam" id="PF08281"/>
    </source>
</evidence>
<dbReference type="InterPro" id="IPR013325">
    <property type="entry name" value="RNA_pol_sigma_r2"/>
</dbReference>
<evidence type="ECO:0000313" key="10">
    <source>
        <dbReference type="EMBL" id="BDX04799.1"/>
    </source>
</evidence>
<dbReference type="PANTHER" id="PTHR43133">
    <property type="entry name" value="RNA POLYMERASE ECF-TYPE SIGMA FACTO"/>
    <property type="match status" value="1"/>
</dbReference>
<feature type="transmembrane region" description="Helical" evidence="7">
    <location>
        <begin position="274"/>
        <end position="299"/>
    </location>
</feature>
<reference evidence="10" key="1">
    <citation type="submission" date="2023-01" db="EMBL/GenBank/DDBJ databases">
        <title>Complete genome sequence of Planctobacterium marinum strain Dej080120_11.</title>
        <authorList>
            <person name="Ueki S."/>
            <person name="Maruyama F."/>
        </authorList>
    </citation>
    <scope>NUCLEOTIDE SEQUENCE</scope>
    <source>
        <strain evidence="10">Dej080120_11</strain>
    </source>
</reference>
<dbReference type="Gene3D" id="1.10.1740.10">
    <property type="match status" value="1"/>
</dbReference>
<feature type="transmembrane region" description="Helical" evidence="7">
    <location>
        <begin position="305"/>
        <end position="324"/>
    </location>
</feature>